<comment type="caution">
    <text evidence="2">The sequence shown here is derived from an EMBL/GenBank/DDBJ whole genome shotgun (WGS) entry which is preliminary data.</text>
</comment>
<protein>
    <submittedName>
        <fullName evidence="2">Uncharacterized protein</fullName>
    </submittedName>
</protein>
<dbReference type="Proteomes" id="UP000184267">
    <property type="component" value="Unassembled WGS sequence"/>
</dbReference>
<feature type="compositionally biased region" description="Polar residues" evidence="1">
    <location>
        <begin position="18"/>
        <end position="31"/>
    </location>
</feature>
<organism evidence="2 3">
    <name type="scientific">Trametes pubescens</name>
    <name type="common">White-rot fungus</name>
    <dbReference type="NCBI Taxonomy" id="154538"/>
    <lineage>
        <taxon>Eukaryota</taxon>
        <taxon>Fungi</taxon>
        <taxon>Dikarya</taxon>
        <taxon>Basidiomycota</taxon>
        <taxon>Agaricomycotina</taxon>
        <taxon>Agaricomycetes</taxon>
        <taxon>Polyporales</taxon>
        <taxon>Polyporaceae</taxon>
        <taxon>Trametes</taxon>
    </lineage>
</organism>
<gene>
    <name evidence="2" type="ORF">TRAPUB_13694</name>
</gene>
<evidence type="ECO:0000313" key="2">
    <source>
        <dbReference type="EMBL" id="OJT09824.1"/>
    </source>
</evidence>
<feature type="region of interest" description="Disordered" evidence="1">
    <location>
        <begin position="73"/>
        <end position="94"/>
    </location>
</feature>
<reference evidence="2 3" key="1">
    <citation type="submission" date="2016-10" db="EMBL/GenBank/DDBJ databases">
        <title>Genome sequence of the basidiomycete white-rot fungus Trametes pubescens.</title>
        <authorList>
            <person name="Makela M.R."/>
            <person name="Granchi Z."/>
            <person name="Peng M."/>
            <person name="De Vries R.P."/>
            <person name="Grigoriev I."/>
            <person name="Riley R."/>
            <person name="Hilden K."/>
        </authorList>
    </citation>
    <scope>NUCLEOTIDE SEQUENCE [LARGE SCALE GENOMIC DNA]</scope>
    <source>
        <strain evidence="2 3">FBCC735</strain>
    </source>
</reference>
<feature type="compositionally biased region" description="Low complexity" evidence="1">
    <location>
        <begin position="79"/>
        <end position="94"/>
    </location>
</feature>
<evidence type="ECO:0000313" key="3">
    <source>
        <dbReference type="Proteomes" id="UP000184267"/>
    </source>
</evidence>
<dbReference type="OMA" id="YDAIEPM"/>
<dbReference type="OrthoDB" id="2742801at2759"/>
<keyword evidence="3" id="KW-1185">Reference proteome</keyword>
<name>A0A1M2VQD8_TRAPU</name>
<accession>A0A1M2VQD8</accession>
<dbReference type="AlphaFoldDB" id="A0A1M2VQD8"/>
<evidence type="ECO:0000256" key="1">
    <source>
        <dbReference type="SAM" id="MobiDB-lite"/>
    </source>
</evidence>
<proteinExistence type="predicted"/>
<sequence>MPGLSFLSPIREAEEFSPYQTSFRRTRSPGQRSPLAKTPYHHVRDTVVGTPVSPEVSVDDLWIYDCYVSEDATSPGGYPRTPSTPSHSRSISVPSTTASYSPVIFMPVAREPSPTSIIDRAAPRPDSRDTQRVFVHDEGSGEASELAYDTLPQITTSVFSPGTPAEYPEYSPLEQEAMSIWEVIDELAAAADQFAGLETLLADVGAADPPAEMDEDTAFWFVEGLNLLIGDCSEVARDLLKFNEYVGLLLQEQGLAVPLDTRSVKHASFSEQDMKEVLETAKNIPKVEVQKALAALEVSSPVRGLNSKQKSSRDRPPSLKLSTDDAVLIQALRPRSRLESVGAMSRFSNAESDSRNEILRKHRAYAIYQEETPVEDNWSTKSIVDYDAIEPMAEIPVAVRAASHGFSQ</sequence>
<feature type="region of interest" description="Disordered" evidence="1">
    <location>
        <begin position="17"/>
        <end position="37"/>
    </location>
</feature>
<dbReference type="EMBL" id="MNAD01000876">
    <property type="protein sequence ID" value="OJT09824.1"/>
    <property type="molecule type" value="Genomic_DNA"/>
</dbReference>